<protein>
    <submittedName>
        <fullName evidence="2">Uncharacterized protein</fullName>
    </submittedName>
</protein>
<evidence type="ECO:0000313" key="2">
    <source>
        <dbReference type="EMBL" id="ROR66396.1"/>
    </source>
</evidence>
<keyword evidence="3" id="KW-1185">Reference proteome</keyword>
<feature type="transmembrane region" description="Helical" evidence="1">
    <location>
        <begin position="21"/>
        <end position="44"/>
    </location>
</feature>
<name>A0A3N2ATS3_9MICO</name>
<feature type="transmembrane region" description="Helical" evidence="1">
    <location>
        <begin position="109"/>
        <end position="130"/>
    </location>
</feature>
<organism evidence="2 3">
    <name type="scientific">Agrococcus jenensis</name>
    <dbReference type="NCBI Taxonomy" id="46353"/>
    <lineage>
        <taxon>Bacteria</taxon>
        <taxon>Bacillati</taxon>
        <taxon>Actinomycetota</taxon>
        <taxon>Actinomycetes</taxon>
        <taxon>Micrococcales</taxon>
        <taxon>Microbacteriaceae</taxon>
        <taxon>Agrococcus</taxon>
    </lineage>
</organism>
<dbReference type="EMBL" id="RKHJ01000001">
    <property type="protein sequence ID" value="ROR66396.1"/>
    <property type="molecule type" value="Genomic_DNA"/>
</dbReference>
<gene>
    <name evidence="2" type="ORF">EDD26_1778</name>
</gene>
<evidence type="ECO:0000313" key="3">
    <source>
        <dbReference type="Proteomes" id="UP000275456"/>
    </source>
</evidence>
<accession>A0A3N2ATS3</accession>
<dbReference type="Proteomes" id="UP000275456">
    <property type="component" value="Unassembled WGS sequence"/>
</dbReference>
<dbReference type="AlphaFoldDB" id="A0A3N2ATS3"/>
<keyword evidence="1" id="KW-1133">Transmembrane helix</keyword>
<feature type="transmembrane region" description="Helical" evidence="1">
    <location>
        <begin position="82"/>
        <end position="103"/>
    </location>
</feature>
<reference evidence="2 3" key="1">
    <citation type="submission" date="2018-11" db="EMBL/GenBank/DDBJ databases">
        <title>Sequencing the genomes of 1000 actinobacteria strains.</title>
        <authorList>
            <person name="Klenk H.-P."/>
        </authorList>
    </citation>
    <scope>NUCLEOTIDE SEQUENCE [LARGE SCALE GENOMIC DNA]</scope>
    <source>
        <strain evidence="2 3">DSM 9580</strain>
    </source>
</reference>
<sequence>MTAVQHRDHAHRAHPGFALAVGWAAAVAVAVGVVSGALIALAAIPDLQALAVGSGYGLIPGVLAAVGVVVARRELAHDVPYWRAVSIVVLAVACATGLLFALTQMAIELAPVGVLLGAWTSLVATCIGLLRSRR</sequence>
<feature type="transmembrane region" description="Helical" evidence="1">
    <location>
        <begin position="50"/>
        <end position="70"/>
    </location>
</feature>
<keyword evidence="1" id="KW-0812">Transmembrane</keyword>
<comment type="caution">
    <text evidence="2">The sequence shown here is derived from an EMBL/GenBank/DDBJ whole genome shotgun (WGS) entry which is preliminary data.</text>
</comment>
<dbReference type="RefSeq" id="WP_123697389.1">
    <property type="nucleotide sequence ID" value="NZ_RKHJ01000001.1"/>
</dbReference>
<evidence type="ECO:0000256" key="1">
    <source>
        <dbReference type="SAM" id="Phobius"/>
    </source>
</evidence>
<keyword evidence="1" id="KW-0472">Membrane</keyword>
<proteinExistence type="predicted"/>